<reference evidence="1 2" key="1">
    <citation type="submission" date="2015-10" db="EMBL/GenBank/DDBJ databases">
        <title>Draft genome sequence of Streptomyces sp. RV15, isolated from a marine sponge.</title>
        <authorList>
            <person name="Ruckert C."/>
            <person name="Abdelmohsen U.R."/>
            <person name="Winkler A."/>
            <person name="Hentschel U."/>
            <person name="Kalinowski J."/>
            <person name="Kampfer P."/>
            <person name="Glaeser S."/>
        </authorList>
    </citation>
    <scope>NUCLEOTIDE SEQUENCE [LARGE SCALE GENOMIC DNA]</scope>
    <source>
        <strain evidence="1 2">RV15</strain>
    </source>
</reference>
<dbReference type="AlphaFoldDB" id="A0A124IDF8"/>
<keyword evidence="2" id="KW-1185">Reference proteome</keyword>
<organism evidence="1 2">
    <name type="scientific">Streptomyces dysideae</name>
    <dbReference type="NCBI Taxonomy" id="909626"/>
    <lineage>
        <taxon>Bacteria</taxon>
        <taxon>Bacillati</taxon>
        <taxon>Actinomycetota</taxon>
        <taxon>Actinomycetes</taxon>
        <taxon>Kitasatosporales</taxon>
        <taxon>Streptomycetaceae</taxon>
        <taxon>Streptomyces</taxon>
    </lineage>
</organism>
<proteinExistence type="predicted"/>
<gene>
    <name evidence="1" type="ORF">AQJ91_43635</name>
</gene>
<evidence type="ECO:0000313" key="1">
    <source>
        <dbReference type="EMBL" id="KUO15021.1"/>
    </source>
</evidence>
<dbReference type="Proteomes" id="UP000053260">
    <property type="component" value="Unassembled WGS sequence"/>
</dbReference>
<dbReference type="EMBL" id="LMXB01000125">
    <property type="protein sequence ID" value="KUO15021.1"/>
    <property type="molecule type" value="Genomic_DNA"/>
</dbReference>
<accession>A0A124IDF8</accession>
<protein>
    <submittedName>
        <fullName evidence="1">Uncharacterized protein</fullName>
    </submittedName>
</protein>
<comment type="caution">
    <text evidence="1">The sequence shown here is derived from an EMBL/GenBank/DDBJ whole genome shotgun (WGS) entry which is preliminary data.</text>
</comment>
<name>A0A124IDF8_9ACTN</name>
<evidence type="ECO:0000313" key="2">
    <source>
        <dbReference type="Proteomes" id="UP000053260"/>
    </source>
</evidence>
<sequence>MGGPRGTILSSWQRCRPLAISPARWNPPYEADLNLDTPLIRAALPVLETGWSPGSQGLCGRLGAAVHPEPVEDATAVGLHGLLPDAQLARDLLVRLPAGEHDQDLGLTLGQTHRASDDLVDQAGDHGAGDACPPGRHVLHRVPQLVGLRVLQQETRRARPHRQARSSR</sequence>